<dbReference type="RefSeq" id="WP_119932452.1">
    <property type="nucleotide sequence ID" value="NZ_JAAVUN010000002.1"/>
</dbReference>
<name>A0A846U1T4_9MICC</name>
<dbReference type="PANTHER" id="PTHR13812">
    <property type="entry name" value="KETIMINE REDUCTASE MU-CRYSTALLIN"/>
    <property type="match status" value="1"/>
</dbReference>
<comment type="caution">
    <text evidence="1">The sequence shown here is derived from an EMBL/GenBank/DDBJ whole genome shotgun (WGS) entry which is preliminary data.</text>
</comment>
<dbReference type="EMBL" id="JAAVUN010000002">
    <property type="protein sequence ID" value="NKE08681.1"/>
    <property type="molecule type" value="Genomic_DNA"/>
</dbReference>
<keyword evidence="2" id="KW-1185">Reference proteome</keyword>
<dbReference type="AlphaFoldDB" id="A0A846U1T4"/>
<protein>
    <submittedName>
        <fullName evidence="1">Ornithine cyclodeaminase family protein</fullName>
    </submittedName>
</protein>
<dbReference type="Gene3D" id="3.30.1780.10">
    <property type="entry name" value="ornithine cyclodeaminase, domain 1"/>
    <property type="match status" value="1"/>
</dbReference>
<accession>A0A846U1T4</accession>
<dbReference type="Pfam" id="PF02423">
    <property type="entry name" value="OCD_Mu_crystall"/>
    <property type="match status" value="1"/>
</dbReference>
<dbReference type="PIRSF" id="PIRSF001439">
    <property type="entry name" value="CryM"/>
    <property type="match status" value="1"/>
</dbReference>
<evidence type="ECO:0000313" key="2">
    <source>
        <dbReference type="Proteomes" id="UP000521379"/>
    </source>
</evidence>
<dbReference type="PANTHER" id="PTHR13812:SF19">
    <property type="entry name" value="KETIMINE REDUCTASE MU-CRYSTALLIN"/>
    <property type="match status" value="1"/>
</dbReference>
<proteinExistence type="predicted"/>
<sequence>MTTEASQQGQAPPWFSTADITAAVSPGRARELIEKALVSAFDPATDPARMPVHAGDGHLLIMPSVIGDWTGTMVASVSPGNPERGLPRIQATYVLMDTQTLTPRALMHGDGLTSLRTPAVSAVAADHLAHARTAKLVVFGTGPQALGHLEAFAAIRQFQDVVVVGRQPESVQAAVAFALDLEMPARAGQPEDVTDADVIVCATSSPTPLFDGTLVKDAACVVAMGSHEPERRELDAALMGRAQVVVEDTVTALREAGDVVLAINDGTVNRQGLVNLVDVVNHRVEVDFTRPRVFKGVGMSWQDLAAAGGVFQASSS</sequence>
<dbReference type="InterPro" id="IPR023401">
    <property type="entry name" value="ODC_N"/>
</dbReference>
<reference evidence="1 2" key="1">
    <citation type="submission" date="2020-02" db="EMBL/GenBank/DDBJ databases">
        <authorList>
            <person name="Sun Q."/>
        </authorList>
    </citation>
    <scope>NUCLEOTIDE SEQUENCE [LARGE SCALE GENOMIC DNA]</scope>
    <source>
        <strain evidence="1 2">YIM 13062</strain>
    </source>
</reference>
<dbReference type="SUPFAM" id="SSF51735">
    <property type="entry name" value="NAD(P)-binding Rossmann-fold domains"/>
    <property type="match status" value="1"/>
</dbReference>
<dbReference type="Gene3D" id="3.40.50.720">
    <property type="entry name" value="NAD(P)-binding Rossmann-like Domain"/>
    <property type="match status" value="1"/>
</dbReference>
<dbReference type="GO" id="GO:0005737">
    <property type="term" value="C:cytoplasm"/>
    <property type="evidence" value="ECO:0007669"/>
    <property type="project" value="TreeGrafter"/>
</dbReference>
<dbReference type="InterPro" id="IPR036291">
    <property type="entry name" value="NAD(P)-bd_dom_sf"/>
</dbReference>
<organism evidence="1 2">
    <name type="scientific">Kocuria subflava</name>
    <dbReference type="NCBI Taxonomy" id="1736139"/>
    <lineage>
        <taxon>Bacteria</taxon>
        <taxon>Bacillati</taxon>
        <taxon>Actinomycetota</taxon>
        <taxon>Actinomycetes</taxon>
        <taxon>Micrococcales</taxon>
        <taxon>Micrococcaceae</taxon>
        <taxon>Kocuria</taxon>
    </lineage>
</organism>
<dbReference type="InterPro" id="IPR003462">
    <property type="entry name" value="ODC_Mu_crystall"/>
</dbReference>
<evidence type="ECO:0000313" key="1">
    <source>
        <dbReference type="EMBL" id="NKE08681.1"/>
    </source>
</evidence>
<gene>
    <name evidence="1" type="ORF">GTW58_01700</name>
</gene>
<dbReference type="Proteomes" id="UP000521379">
    <property type="component" value="Unassembled WGS sequence"/>
</dbReference>